<sequence length="52" mass="5886">MSRSIFKIGLMDQLYINFPFMDKSGSPDLSNILEEHLTESRASPTPPDLTLM</sequence>
<comment type="caution">
    <text evidence="1">The sequence shown here is derived from an EMBL/GenBank/DDBJ whole genome shotgun (WGS) entry which is preliminary data.</text>
</comment>
<accession>A0AAD1Y8N3</accession>
<evidence type="ECO:0000313" key="1">
    <source>
        <dbReference type="EMBL" id="CAI2386534.1"/>
    </source>
</evidence>
<protein>
    <submittedName>
        <fullName evidence="1">Uncharacterized protein</fullName>
    </submittedName>
</protein>
<dbReference type="Proteomes" id="UP001295684">
    <property type="component" value="Unassembled WGS sequence"/>
</dbReference>
<proteinExistence type="predicted"/>
<dbReference type="AlphaFoldDB" id="A0AAD1Y8N3"/>
<organism evidence="1 2">
    <name type="scientific">Euplotes crassus</name>
    <dbReference type="NCBI Taxonomy" id="5936"/>
    <lineage>
        <taxon>Eukaryota</taxon>
        <taxon>Sar</taxon>
        <taxon>Alveolata</taxon>
        <taxon>Ciliophora</taxon>
        <taxon>Intramacronucleata</taxon>
        <taxon>Spirotrichea</taxon>
        <taxon>Hypotrichia</taxon>
        <taxon>Euplotida</taxon>
        <taxon>Euplotidae</taxon>
        <taxon>Moneuplotes</taxon>
    </lineage>
</organism>
<evidence type="ECO:0000313" key="2">
    <source>
        <dbReference type="Proteomes" id="UP001295684"/>
    </source>
</evidence>
<dbReference type="EMBL" id="CAMPGE010029052">
    <property type="protein sequence ID" value="CAI2386534.1"/>
    <property type="molecule type" value="Genomic_DNA"/>
</dbReference>
<gene>
    <name evidence="1" type="ORF">ECRASSUSDP1_LOCUS28156</name>
</gene>
<keyword evidence="2" id="KW-1185">Reference proteome</keyword>
<name>A0AAD1Y8N3_EUPCR</name>
<reference evidence="1" key="1">
    <citation type="submission" date="2023-07" db="EMBL/GenBank/DDBJ databases">
        <authorList>
            <consortium name="AG Swart"/>
            <person name="Singh M."/>
            <person name="Singh A."/>
            <person name="Seah K."/>
            <person name="Emmerich C."/>
        </authorList>
    </citation>
    <scope>NUCLEOTIDE SEQUENCE</scope>
    <source>
        <strain evidence="1">DP1</strain>
    </source>
</reference>